<dbReference type="EMBL" id="FNOK01000041">
    <property type="protein sequence ID" value="SDY98093.1"/>
    <property type="molecule type" value="Genomic_DNA"/>
</dbReference>
<evidence type="ECO:0000256" key="3">
    <source>
        <dbReference type="ARBA" id="ARBA00022553"/>
    </source>
</evidence>
<dbReference type="InterPro" id="IPR050428">
    <property type="entry name" value="TCS_sensor_his_kinase"/>
</dbReference>
<evidence type="ECO:0000313" key="9">
    <source>
        <dbReference type="EMBL" id="SDY98093.1"/>
    </source>
</evidence>
<keyword evidence="10" id="KW-1185">Reference proteome</keyword>
<dbReference type="EC" id="2.7.13.3" evidence="2"/>
<keyword evidence="3" id="KW-0597">Phosphoprotein</keyword>
<dbReference type="GO" id="GO:0005886">
    <property type="term" value="C:plasma membrane"/>
    <property type="evidence" value="ECO:0007669"/>
    <property type="project" value="TreeGrafter"/>
</dbReference>
<dbReference type="STRING" id="418495.SAMN05216215_104144"/>
<feature type="region of interest" description="Disordered" evidence="6">
    <location>
        <begin position="1"/>
        <end position="23"/>
    </location>
</feature>
<keyword evidence="7" id="KW-0472">Membrane</keyword>
<gene>
    <name evidence="9" type="ORF">SAMN05216215_104144</name>
</gene>
<accession>A0A1H3PAX1</accession>
<evidence type="ECO:0000256" key="4">
    <source>
        <dbReference type="ARBA" id="ARBA00022679"/>
    </source>
</evidence>
<dbReference type="GO" id="GO:0000160">
    <property type="term" value="P:phosphorelay signal transduction system"/>
    <property type="evidence" value="ECO:0007669"/>
    <property type="project" value="TreeGrafter"/>
</dbReference>
<dbReference type="InterPro" id="IPR036890">
    <property type="entry name" value="HATPase_C_sf"/>
</dbReference>
<reference evidence="10" key="1">
    <citation type="submission" date="2016-10" db="EMBL/GenBank/DDBJ databases">
        <authorList>
            <person name="Varghese N."/>
            <person name="Submissions S."/>
        </authorList>
    </citation>
    <scope>NUCLEOTIDE SEQUENCE [LARGE SCALE GENOMIC DNA]</scope>
    <source>
        <strain evidence="10">CGMCC 4.3530</strain>
    </source>
</reference>
<feature type="compositionally biased region" description="Pro residues" evidence="6">
    <location>
        <begin position="435"/>
        <end position="447"/>
    </location>
</feature>
<keyword evidence="7" id="KW-0812">Transmembrane</keyword>
<dbReference type="InterPro" id="IPR003594">
    <property type="entry name" value="HATPase_dom"/>
</dbReference>
<feature type="transmembrane region" description="Helical" evidence="7">
    <location>
        <begin position="59"/>
        <end position="80"/>
    </location>
</feature>
<feature type="domain" description="Histidine kinase/HSP90-like ATPase" evidence="8">
    <location>
        <begin position="301"/>
        <end position="408"/>
    </location>
</feature>
<feature type="region of interest" description="Disordered" evidence="6">
    <location>
        <begin position="474"/>
        <end position="493"/>
    </location>
</feature>
<feature type="region of interest" description="Disordered" evidence="6">
    <location>
        <begin position="419"/>
        <end position="460"/>
    </location>
</feature>
<protein>
    <recommendedName>
        <fullName evidence="2">histidine kinase</fullName>
        <ecNumber evidence="2">2.7.13.3</ecNumber>
    </recommendedName>
</protein>
<dbReference type="AlphaFoldDB" id="A0A1H3PAX1"/>
<dbReference type="Gene3D" id="3.30.565.10">
    <property type="entry name" value="Histidine kinase-like ATPase, C-terminal domain"/>
    <property type="match status" value="1"/>
</dbReference>
<proteinExistence type="predicted"/>
<feature type="compositionally biased region" description="Basic and acidic residues" evidence="6">
    <location>
        <begin position="568"/>
        <end position="580"/>
    </location>
</feature>
<comment type="catalytic activity">
    <reaction evidence="1">
        <text>ATP + protein L-histidine = ADP + protein N-phospho-L-histidine.</text>
        <dbReference type="EC" id="2.7.13.3"/>
    </reaction>
</comment>
<evidence type="ECO:0000256" key="2">
    <source>
        <dbReference type="ARBA" id="ARBA00012438"/>
    </source>
</evidence>
<dbReference type="RefSeq" id="WP_093273149.1">
    <property type="nucleotide sequence ID" value="NZ_FNOK01000041.1"/>
</dbReference>
<feature type="compositionally biased region" description="Polar residues" evidence="6">
    <location>
        <begin position="476"/>
        <end position="493"/>
    </location>
</feature>
<dbReference type="OrthoDB" id="3502710at2"/>
<dbReference type="GO" id="GO:0004673">
    <property type="term" value="F:protein histidine kinase activity"/>
    <property type="evidence" value="ECO:0007669"/>
    <property type="project" value="UniProtKB-EC"/>
</dbReference>
<evidence type="ECO:0000313" key="10">
    <source>
        <dbReference type="Proteomes" id="UP000199529"/>
    </source>
</evidence>
<feature type="transmembrane region" description="Helical" evidence="7">
    <location>
        <begin position="30"/>
        <end position="53"/>
    </location>
</feature>
<sequence>MSELPPPAAGSEQAPGSRLSSTDDDLRSRLLRLVMVHLAAMAVLGIAAAAVLATNPSDVLRYSVLGGGLVGCAAIAIIAFNRVNATAAAVDREIAESSQRAKQRIEESAQHTQRWIESLRATVEQGKNEFPRLVEQVRAGEPPAPRWPADDPAPGSHPFALLSHEIRQAQAAAEFAVVRMQQAPDATTGAPEPSVAVFANIARRVQSLAHRAIQRLDELEQLVEDPDLLKGLFAVDHLVTGMRRQAESLAVLGGSMPRRQWSRPVPMYTVLRSSVAEVEHYARVRVLPPVEGTLHGHAVADVIHLIAELVENATAFSEPDTQVTVSTQRVTAGLAIDIRDRGLGMRRADRGKLNALLADPSGVDRDEQLKDGRIGLYVVAQLAQRHHVAVELENNMYGGIDAHVVVPLGLLGDTDEEQHQPAVVEGAASAAEAPEPQPVIAPAPALPAAPNGERGGAHRAPAKRVPVRQFDASVPAASSNGTGPASSNGTSTVQWYGRHTGVVPEAAAGEDAIANPPGNTERPPLPKRDRAKSYVAPQLAGGPKPAEAPRGGPTPGLWAAYRHGAKGGARDNDGPGDHGA</sequence>
<feature type="compositionally biased region" description="Low complexity" evidence="6">
    <location>
        <begin position="421"/>
        <end position="434"/>
    </location>
</feature>
<keyword evidence="5 9" id="KW-0418">Kinase</keyword>
<keyword evidence="4" id="KW-0808">Transferase</keyword>
<organism evidence="9 10">
    <name type="scientific">Saccharopolyspora shandongensis</name>
    <dbReference type="NCBI Taxonomy" id="418495"/>
    <lineage>
        <taxon>Bacteria</taxon>
        <taxon>Bacillati</taxon>
        <taxon>Actinomycetota</taxon>
        <taxon>Actinomycetes</taxon>
        <taxon>Pseudonocardiales</taxon>
        <taxon>Pseudonocardiaceae</taxon>
        <taxon>Saccharopolyspora</taxon>
    </lineage>
</organism>
<evidence type="ECO:0000256" key="6">
    <source>
        <dbReference type="SAM" id="MobiDB-lite"/>
    </source>
</evidence>
<name>A0A1H3PAX1_9PSEU</name>
<feature type="region of interest" description="Disordered" evidence="6">
    <location>
        <begin position="508"/>
        <end position="580"/>
    </location>
</feature>
<evidence type="ECO:0000256" key="5">
    <source>
        <dbReference type="ARBA" id="ARBA00022777"/>
    </source>
</evidence>
<dbReference type="Pfam" id="PF02518">
    <property type="entry name" value="HATPase_c"/>
    <property type="match status" value="1"/>
</dbReference>
<dbReference type="PANTHER" id="PTHR45436">
    <property type="entry name" value="SENSOR HISTIDINE KINASE YKOH"/>
    <property type="match status" value="1"/>
</dbReference>
<dbReference type="SUPFAM" id="SSF55874">
    <property type="entry name" value="ATPase domain of HSP90 chaperone/DNA topoisomerase II/histidine kinase"/>
    <property type="match status" value="1"/>
</dbReference>
<keyword evidence="7" id="KW-1133">Transmembrane helix</keyword>
<evidence type="ECO:0000259" key="8">
    <source>
        <dbReference type="Pfam" id="PF02518"/>
    </source>
</evidence>
<dbReference type="PANTHER" id="PTHR45436:SF5">
    <property type="entry name" value="SENSOR HISTIDINE KINASE TRCS"/>
    <property type="match status" value="1"/>
</dbReference>
<evidence type="ECO:0000256" key="1">
    <source>
        <dbReference type="ARBA" id="ARBA00000085"/>
    </source>
</evidence>
<dbReference type="Proteomes" id="UP000199529">
    <property type="component" value="Unassembled WGS sequence"/>
</dbReference>
<evidence type="ECO:0000256" key="7">
    <source>
        <dbReference type="SAM" id="Phobius"/>
    </source>
</evidence>